<keyword evidence="1" id="KW-0812">Transmembrane</keyword>
<name>A0A8H3GY32_9AGAM</name>
<evidence type="ECO:0000256" key="1">
    <source>
        <dbReference type="SAM" id="Phobius"/>
    </source>
</evidence>
<feature type="transmembrane region" description="Helical" evidence="1">
    <location>
        <begin position="179"/>
        <end position="202"/>
    </location>
</feature>
<evidence type="ECO:0000313" key="3">
    <source>
        <dbReference type="Proteomes" id="UP000663861"/>
    </source>
</evidence>
<dbReference type="AlphaFoldDB" id="A0A8H3GY32"/>
<reference evidence="2" key="1">
    <citation type="submission" date="2021-01" db="EMBL/GenBank/DDBJ databases">
        <authorList>
            <person name="Kaushik A."/>
        </authorList>
    </citation>
    <scope>NUCLEOTIDE SEQUENCE</scope>
    <source>
        <strain evidence="2">AG4-RS23</strain>
    </source>
</reference>
<keyword evidence="1" id="KW-0472">Membrane</keyword>
<feature type="transmembrane region" description="Helical" evidence="1">
    <location>
        <begin position="75"/>
        <end position="101"/>
    </location>
</feature>
<comment type="caution">
    <text evidence="2">The sequence shown here is derived from an EMBL/GenBank/DDBJ whole genome shotgun (WGS) entry which is preliminary data.</text>
</comment>
<feature type="transmembrane region" description="Helical" evidence="1">
    <location>
        <begin position="145"/>
        <end position="167"/>
    </location>
</feature>
<evidence type="ECO:0000313" key="2">
    <source>
        <dbReference type="EMBL" id="CAE6472156.1"/>
    </source>
</evidence>
<accession>A0A8H3GY32</accession>
<organism evidence="2 3">
    <name type="scientific">Rhizoctonia solani</name>
    <dbReference type="NCBI Taxonomy" id="456999"/>
    <lineage>
        <taxon>Eukaryota</taxon>
        <taxon>Fungi</taxon>
        <taxon>Dikarya</taxon>
        <taxon>Basidiomycota</taxon>
        <taxon>Agaricomycotina</taxon>
        <taxon>Agaricomycetes</taxon>
        <taxon>Cantharellales</taxon>
        <taxon>Ceratobasidiaceae</taxon>
        <taxon>Rhizoctonia</taxon>
    </lineage>
</organism>
<gene>
    <name evidence="2" type="ORF">RDB_LOCUS84308</name>
</gene>
<dbReference type="Proteomes" id="UP000663861">
    <property type="component" value="Unassembled WGS sequence"/>
</dbReference>
<dbReference type="EMBL" id="CAJMWY010001644">
    <property type="protein sequence ID" value="CAE6472156.1"/>
    <property type="molecule type" value="Genomic_DNA"/>
</dbReference>
<protein>
    <submittedName>
        <fullName evidence="2">Uncharacterized protein</fullName>
    </submittedName>
</protein>
<feature type="transmembrane region" description="Helical" evidence="1">
    <location>
        <begin position="445"/>
        <end position="466"/>
    </location>
</feature>
<feature type="transmembrane region" description="Helical" evidence="1">
    <location>
        <begin position="29"/>
        <end position="55"/>
    </location>
</feature>
<feature type="non-terminal residue" evidence="2">
    <location>
        <position position="1"/>
    </location>
</feature>
<sequence length="483" mass="54636">SPPTDSWVVYLPKSNDTSLTIDFYRTASYLGCIATQAVISTATIILTCAALGLYFDQFGWEPIVYGGSPRYGIGPFVFGIPIAIGAVCSLCLLVVTIWPIFMLRSHLPFRRLWRSNTKDVFMCTLIQIKQPRELRMFGHPRNPPISLLHVPFSTTKPFFQFISLVFFRRVSPVETRSYAFIRNLFAAAAVGVILFRTATALLQAQNKIDTRMKSRDCSEDGYQTKLHDIQVLTEYDYGVADIAVFSESLSLESCAPMLSQQNGSTWMQQTFICGNVPPQSQIPIFRIEVSSPSGSTLTDDGMPQIWLSNRNEEGQEVSLDQYKKSAVRVYSPVWRLRPGFHVEAKAKLITRRFISSSFFRDTVLHSDSKYTQRSLYPIFEIGRSALVDSMGNLNFTRATATIHATLDPGFENYYRSQEDFWRLQKRLFDSPKMCDYIEDYRSGSVLDVLGSVGGLFALLYAAHVLIFRRPLLWGLTGEASWSS</sequence>
<proteinExistence type="predicted"/>
<keyword evidence="1" id="KW-1133">Transmembrane helix</keyword>